<evidence type="ECO:0000313" key="6">
    <source>
        <dbReference type="Proteomes" id="UP000744769"/>
    </source>
</evidence>
<evidence type="ECO:0000256" key="2">
    <source>
        <dbReference type="ARBA" id="ARBA00022630"/>
    </source>
</evidence>
<evidence type="ECO:0000256" key="1">
    <source>
        <dbReference type="ARBA" id="ARBA00010139"/>
    </source>
</evidence>
<dbReference type="InterPro" id="IPR036188">
    <property type="entry name" value="FAD/NAD-bd_sf"/>
</dbReference>
<keyword evidence="6" id="KW-1185">Reference proteome</keyword>
<dbReference type="EMBL" id="JAAOIV010000012">
    <property type="protein sequence ID" value="NHN57118.1"/>
    <property type="molecule type" value="Genomic_DNA"/>
</dbReference>
<keyword evidence="2" id="KW-0285">Flavoprotein</keyword>
<keyword evidence="4" id="KW-0560">Oxidoreductase</keyword>
<keyword evidence="3" id="KW-0274">FAD</keyword>
<reference evidence="5" key="1">
    <citation type="submission" date="2020-03" db="EMBL/GenBank/DDBJ databases">
        <title>Draft sequencing of Calidifontibacter sp. DB0510.</title>
        <authorList>
            <person name="Kim D.-U."/>
        </authorList>
    </citation>
    <scope>NUCLEOTIDE SEQUENCE</scope>
    <source>
        <strain evidence="5">DB0510</strain>
    </source>
</reference>
<comment type="similarity">
    <text evidence="1">Belongs to the FAD-binding monooxygenase family.</text>
</comment>
<dbReference type="InterPro" id="IPR051209">
    <property type="entry name" value="FAD-bind_Monooxygenase_sf"/>
</dbReference>
<dbReference type="GO" id="GO:0050661">
    <property type="term" value="F:NADP binding"/>
    <property type="evidence" value="ECO:0007669"/>
    <property type="project" value="InterPro"/>
</dbReference>
<proteinExistence type="inferred from homology"/>
<dbReference type="Gene3D" id="3.50.50.60">
    <property type="entry name" value="FAD/NAD(P)-binding domain"/>
    <property type="match status" value="2"/>
</dbReference>
<gene>
    <name evidence="5" type="ORF">G9U51_15210</name>
</gene>
<dbReference type="GO" id="GO:0050660">
    <property type="term" value="F:flavin adenine dinucleotide binding"/>
    <property type="evidence" value="ECO:0007669"/>
    <property type="project" value="InterPro"/>
</dbReference>
<accession>A0A967B3Z8</accession>
<dbReference type="GO" id="GO:0004499">
    <property type="term" value="F:N,N-dimethylaniline monooxygenase activity"/>
    <property type="evidence" value="ECO:0007669"/>
    <property type="project" value="InterPro"/>
</dbReference>
<name>A0A967B3Z8_9MICO</name>
<evidence type="ECO:0000256" key="4">
    <source>
        <dbReference type="ARBA" id="ARBA00023002"/>
    </source>
</evidence>
<dbReference type="PANTHER" id="PTHR42877">
    <property type="entry name" value="L-ORNITHINE N(5)-MONOOXYGENASE-RELATED"/>
    <property type="match status" value="1"/>
</dbReference>
<dbReference type="RefSeq" id="WP_166198049.1">
    <property type="nucleotide sequence ID" value="NZ_JAAOIV010000012.1"/>
</dbReference>
<dbReference type="InterPro" id="IPR020946">
    <property type="entry name" value="Flavin_mOase-like"/>
</dbReference>
<dbReference type="Proteomes" id="UP000744769">
    <property type="component" value="Unassembled WGS sequence"/>
</dbReference>
<evidence type="ECO:0000313" key="5">
    <source>
        <dbReference type="EMBL" id="NHN57118.1"/>
    </source>
</evidence>
<dbReference type="AlphaFoldDB" id="A0A967B3Z8"/>
<organism evidence="5 6">
    <name type="scientific">Metallococcus carri</name>
    <dbReference type="NCBI Taxonomy" id="1656884"/>
    <lineage>
        <taxon>Bacteria</taxon>
        <taxon>Bacillati</taxon>
        <taxon>Actinomycetota</taxon>
        <taxon>Actinomycetes</taxon>
        <taxon>Micrococcales</taxon>
        <taxon>Dermacoccaceae</taxon>
        <taxon>Metallococcus</taxon>
    </lineage>
</organism>
<dbReference type="Pfam" id="PF00743">
    <property type="entry name" value="FMO-like"/>
    <property type="match status" value="1"/>
</dbReference>
<dbReference type="PANTHER" id="PTHR42877:SF4">
    <property type="entry name" value="FAD_NAD(P)-BINDING DOMAIN-CONTAINING PROTEIN-RELATED"/>
    <property type="match status" value="1"/>
</dbReference>
<sequence>MERLDTDVVVIGSGFSGIAMGIALRAAGRDFVILEKAADIGGTWRDNRYPGVACDVPSHLYSYSFELNPLWSRAYAPGDEIQDYLLYVVEKYRLRPHVRFRHTVQHAWYDEKFGVWEVVSATPDGLLTTLRCRDLVVAVGQLHSPAIPDLPGLADFRGEVMHTSSWEPGTTVHGKRVGVIGTGATAVQIIPELAQDAARLSVFQRTPTWVMPKIDPEYSDSLAQTYEKRPWLMRAHRAKLKTFAETRSLGFTKQPLLMQAASLVARQHLHSAVSDANLRDRLTPAYVMGCKRIPLSDDYYPAFARDNVELVTDAITQLDATGVRTADGAHHELDLLVLATGFDPRGAYRALGVVGARGASLSHDIDAGLGTYYGVTAADYPNLFFLLGPNTLLGHTSVLLMMEAQVELVMKLLAERDRRGAAVVAVRPEVVAPFTAEMQQRSHGSVWETGCRSWYLNTNGDNYVLWPGSVPEYERRVRRPEMVDYEFTTPPGG</sequence>
<comment type="caution">
    <text evidence="5">The sequence shown here is derived from an EMBL/GenBank/DDBJ whole genome shotgun (WGS) entry which is preliminary data.</text>
</comment>
<dbReference type="SUPFAM" id="SSF51905">
    <property type="entry name" value="FAD/NAD(P)-binding domain"/>
    <property type="match status" value="1"/>
</dbReference>
<protein>
    <submittedName>
        <fullName evidence="5">NAD(P)/FAD-dependent oxidoreductase</fullName>
    </submittedName>
</protein>
<evidence type="ECO:0000256" key="3">
    <source>
        <dbReference type="ARBA" id="ARBA00022827"/>
    </source>
</evidence>